<sequence length="138" mass="15738">MRWTDGAAQMRYHNSYERRLRSSGALLKNNFNCSVTRCGERPMRREGAGLSRRVTANHRRRRAEPSNPKCCEGIGSTRCCVREKCDNTSERHACLTAFARGLALTSLLHLLSLPRRPRRPPHPRARRLRTLSGGGKNR</sequence>
<dbReference type="EMBL" id="BGZK01000055">
    <property type="protein sequence ID" value="GBP13105.1"/>
    <property type="molecule type" value="Genomic_DNA"/>
</dbReference>
<dbReference type="Proteomes" id="UP000299102">
    <property type="component" value="Unassembled WGS sequence"/>
</dbReference>
<feature type="compositionally biased region" description="Basic residues" evidence="1">
    <location>
        <begin position="115"/>
        <end position="129"/>
    </location>
</feature>
<evidence type="ECO:0000313" key="3">
    <source>
        <dbReference type="Proteomes" id="UP000299102"/>
    </source>
</evidence>
<feature type="region of interest" description="Disordered" evidence="1">
    <location>
        <begin position="44"/>
        <end position="68"/>
    </location>
</feature>
<gene>
    <name evidence="2" type="ORF">EVAR_93072_1</name>
</gene>
<evidence type="ECO:0000256" key="1">
    <source>
        <dbReference type="SAM" id="MobiDB-lite"/>
    </source>
</evidence>
<comment type="caution">
    <text evidence="2">The sequence shown here is derived from an EMBL/GenBank/DDBJ whole genome shotgun (WGS) entry which is preliminary data.</text>
</comment>
<feature type="region of interest" description="Disordered" evidence="1">
    <location>
        <begin position="114"/>
        <end position="138"/>
    </location>
</feature>
<organism evidence="2 3">
    <name type="scientific">Eumeta variegata</name>
    <name type="common">Bagworm moth</name>
    <name type="synonym">Eumeta japonica</name>
    <dbReference type="NCBI Taxonomy" id="151549"/>
    <lineage>
        <taxon>Eukaryota</taxon>
        <taxon>Metazoa</taxon>
        <taxon>Ecdysozoa</taxon>
        <taxon>Arthropoda</taxon>
        <taxon>Hexapoda</taxon>
        <taxon>Insecta</taxon>
        <taxon>Pterygota</taxon>
        <taxon>Neoptera</taxon>
        <taxon>Endopterygota</taxon>
        <taxon>Lepidoptera</taxon>
        <taxon>Glossata</taxon>
        <taxon>Ditrysia</taxon>
        <taxon>Tineoidea</taxon>
        <taxon>Psychidae</taxon>
        <taxon>Oiketicinae</taxon>
        <taxon>Eumeta</taxon>
    </lineage>
</organism>
<reference evidence="2 3" key="1">
    <citation type="journal article" date="2019" name="Commun. Biol.">
        <title>The bagworm genome reveals a unique fibroin gene that provides high tensile strength.</title>
        <authorList>
            <person name="Kono N."/>
            <person name="Nakamura H."/>
            <person name="Ohtoshi R."/>
            <person name="Tomita M."/>
            <person name="Numata K."/>
            <person name="Arakawa K."/>
        </authorList>
    </citation>
    <scope>NUCLEOTIDE SEQUENCE [LARGE SCALE GENOMIC DNA]</scope>
</reference>
<protein>
    <submittedName>
        <fullName evidence="2">Uncharacterized protein</fullName>
    </submittedName>
</protein>
<name>A0A4C1TG70_EUMVA</name>
<proteinExistence type="predicted"/>
<accession>A0A4C1TG70</accession>
<evidence type="ECO:0000313" key="2">
    <source>
        <dbReference type="EMBL" id="GBP13105.1"/>
    </source>
</evidence>
<dbReference type="AlphaFoldDB" id="A0A4C1TG70"/>
<keyword evidence="3" id="KW-1185">Reference proteome</keyword>